<evidence type="ECO:0000256" key="2">
    <source>
        <dbReference type="SAM" id="Phobius"/>
    </source>
</evidence>
<evidence type="ECO:0000313" key="5">
    <source>
        <dbReference type="Proteomes" id="UP000184428"/>
    </source>
</evidence>
<dbReference type="InterPro" id="IPR000326">
    <property type="entry name" value="PAP2/HPO"/>
</dbReference>
<organism evidence="4 5">
    <name type="scientific">Geodermatophilus obscurus</name>
    <dbReference type="NCBI Taxonomy" id="1861"/>
    <lineage>
        <taxon>Bacteria</taxon>
        <taxon>Bacillati</taxon>
        <taxon>Actinomycetota</taxon>
        <taxon>Actinomycetes</taxon>
        <taxon>Geodermatophilales</taxon>
        <taxon>Geodermatophilaceae</taxon>
        <taxon>Geodermatophilus</taxon>
    </lineage>
</organism>
<accession>A0A1M7U5W7</accession>
<sequence length="233" mass="25064">MTRARRPIARYRRRRADVWTLLAATAVTALCSRAVSSGDVGPVEEAVFDWVNRWPDRLEEPLWLLQLLGVLGVPLLVAIPALALRRWRLVLALVLLVPLKLLVHGEVVKGLVQRQRPGSTLSEVVLRDVPSAGVAYPSGHAVITAGIVVLLAPYVRRRWLAVLVVLALLNAVARVYLGAHAPLDVVGGAALGVAIGAALNLLVGVPAFRRRAGPSSGEIGGPAPPRRRSVRHR</sequence>
<reference evidence="4 5" key="1">
    <citation type="submission" date="2016-12" db="EMBL/GenBank/DDBJ databases">
        <authorList>
            <person name="Song W.-J."/>
            <person name="Kurnit D.M."/>
        </authorList>
    </citation>
    <scope>NUCLEOTIDE SEQUENCE [LARGE SCALE GENOMIC DNA]</scope>
    <source>
        <strain evidence="4 5">DSM 43162</strain>
    </source>
</reference>
<dbReference type="Pfam" id="PF01569">
    <property type="entry name" value="PAP2"/>
    <property type="match status" value="1"/>
</dbReference>
<dbReference type="RefSeq" id="WP_072918549.1">
    <property type="nucleotide sequence ID" value="NZ_FRDM01000012.1"/>
</dbReference>
<keyword evidence="2" id="KW-0472">Membrane</keyword>
<proteinExistence type="predicted"/>
<dbReference type="SUPFAM" id="SSF48317">
    <property type="entry name" value="Acid phosphatase/Vanadium-dependent haloperoxidase"/>
    <property type="match status" value="1"/>
</dbReference>
<evidence type="ECO:0000256" key="1">
    <source>
        <dbReference type="SAM" id="MobiDB-lite"/>
    </source>
</evidence>
<dbReference type="Proteomes" id="UP000184428">
    <property type="component" value="Unassembled WGS sequence"/>
</dbReference>
<feature type="transmembrane region" description="Helical" evidence="2">
    <location>
        <begin position="132"/>
        <end position="152"/>
    </location>
</feature>
<feature type="region of interest" description="Disordered" evidence="1">
    <location>
        <begin position="212"/>
        <end position="233"/>
    </location>
</feature>
<dbReference type="InterPro" id="IPR036938">
    <property type="entry name" value="PAP2/HPO_sf"/>
</dbReference>
<feature type="transmembrane region" description="Helical" evidence="2">
    <location>
        <begin position="159"/>
        <end position="179"/>
    </location>
</feature>
<dbReference type="PANTHER" id="PTHR14969">
    <property type="entry name" value="SPHINGOSINE-1-PHOSPHATE PHOSPHOHYDROLASE"/>
    <property type="match status" value="1"/>
</dbReference>
<evidence type="ECO:0000259" key="3">
    <source>
        <dbReference type="SMART" id="SM00014"/>
    </source>
</evidence>
<dbReference type="Gene3D" id="1.20.144.10">
    <property type="entry name" value="Phosphatidic acid phosphatase type 2/haloperoxidase"/>
    <property type="match status" value="1"/>
</dbReference>
<name>A0A1M7U5W7_9ACTN</name>
<feature type="transmembrane region" description="Helical" evidence="2">
    <location>
        <begin position="89"/>
        <end position="112"/>
    </location>
</feature>
<dbReference type="SMART" id="SM00014">
    <property type="entry name" value="acidPPc"/>
    <property type="match status" value="1"/>
</dbReference>
<dbReference type="EMBL" id="FRDM01000012">
    <property type="protein sequence ID" value="SHN78338.1"/>
    <property type="molecule type" value="Genomic_DNA"/>
</dbReference>
<feature type="transmembrane region" description="Helical" evidence="2">
    <location>
        <begin position="61"/>
        <end position="82"/>
    </location>
</feature>
<dbReference type="AlphaFoldDB" id="A0A1M7U5W7"/>
<dbReference type="PANTHER" id="PTHR14969:SF13">
    <property type="entry name" value="AT30094P"/>
    <property type="match status" value="1"/>
</dbReference>
<keyword evidence="2" id="KW-1133">Transmembrane helix</keyword>
<feature type="domain" description="Phosphatidic acid phosphatase type 2/haloperoxidase" evidence="3">
    <location>
        <begin position="89"/>
        <end position="200"/>
    </location>
</feature>
<protein>
    <submittedName>
        <fullName evidence="4">Undecaprenyl-diphosphatase</fullName>
    </submittedName>
</protein>
<evidence type="ECO:0000313" key="4">
    <source>
        <dbReference type="EMBL" id="SHN78338.1"/>
    </source>
</evidence>
<keyword evidence="2" id="KW-0812">Transmembrane</keyword>
<feature type="transmembrane region" description="Helical" evidence="2">
    <location>
        <begin position="185"/>
        <end position="208"/>
    </location>
</feature>
<gene>
    <name evidence="4" type="ORF">SAMN05660350_02599</name>
</gene>